<keyword evidence="5" id="KW-1185">Reference proteome</keyword>
<dbReference type="InterPro" id="IPR027417">
    <property type="entry name" value="P-loop_NTPase"/>
</dbReference>
<dbReference type="EMBL" id="CP024608">
    <property type="protein sequence ID" value="ATQ73290.1"/>
    <property type="molecule type" value="Genomic_DNA"/>
</dbReference>
<evidence type="ECO:0000259" key="3">
    <source>
        <dbReference type="Pfam" id="PF06414"/>
    </source>
</evidence>
<proteinExistence type="predicted"/>
<organism evidence="4 5">
    <name type="scientific">Massilia violaceinigra</name>
    <dbReference type="NCBI Taxonomy" id="2045208"/>
    <lineage>
        <taxon>Bacteria</taxon>
        <taxon>Pseudomonadati</taxon>
        <taxon>Pseudomonadota</taxon>
        <taxon>Betaproteobacteria</taxon>
        <taxon>Burkholderiales</taxon>
        <taxon>Oxalobacteraceae</taxon>
        <taxon>Telluria group</taxon>
        <taxon>Massilia</taxon>
    </lineage>
</organism>
<protein>
    <recommendedName>
        <fullName evidence="3">Zeta toxin domain-containing protein</fullName>
    </recommendedName>
</protein>
<dbReference type="SUPFAM" id="SSF52540">
    <property type="entry name" value="P-loop containing nucleoside triphosphate hydrolases"/>
    <property type="match status" value="1"/>
</dbReference>
<dbReference type="Gene3D" id="3.40.50.300">
    <property type="entry name" value="P-loop containing nucleotide triphosphate hydrolases"/>
    <property type="match status" value="1"/>
</dbReference>
<evidence type="ECO:0000256" key="2">
    <source>
        <dbReference type="ARBA" id="ARBA00022840"/>
    </source>
</evidence>
<keyword evidence="1" id="KW-0547">Nucleotide-binding</keyword>
<dbReference type="KEGG" id="mass:CR152_01290"/>
<gene>
    <name evidence="4" type="ORF">CR152_01290</name>
</gene>
<name>A0A2D2DE73_9BURK</name>
<dbReference type="Pfam" id="PF06414">
    <property type="entry name" value="Zeta_toxin"/>
    <property type="match status" value="1"/>
</dbReference>
<sequence>MTDSYARPLRDHESIEAFLGSCLGIRHAITLNGGGSLDLPELCKRIRDAESAVAVAYADPTISSRRNRVQQYRSENTRAALHDQILTELISYDRLDSDENICLGSGGSKPRGRDAQAGARAYLVTGLPGAGKSTVVSAIADRLGAMVLDSDFAKRKLPEFGHALAGAALVHKESSMIIFGKSFAEPRSLSEYCVLKKLNVVIPVIGNDERRLKTMRNSFINHGYQVHLTALLLDRVDATKRALVRFLETGRYVPLSMIFDTYANDPALTYYKAWMDIDTGTDAQWASLGALMAASRPVNVHSYSSDANPAVIWEPAS</sequence>
<keyword evidence="2" id="KW-0067">ATP-binding</keyword>
<evidence type="ECO:0000256" key="1">
    <source>
        <dbReference type="ARBA" id="ARBA00022741"/>
    </source>
</evidence>
<accession>A0A2D2DE73</accession>
<dbReference type="InterPro" id="IPR010488">
    <property type="entry name" value="Zeta_toxin_domain"/>
</dbReference>
<feature type="domain" description="Zeta toxin" evidence="3">
    <location>
        <begin position="120"/>
        <end position="260"/>
    </location>
</feature>
<evidence type="ECO:0000313" key="5">
    <source>
        <dbReference type="Proteomes" id="UP000229897"/>
    </source>
</evidence>
<dbReference type="OrthoDB" id="9810372at2"/>
<dbReference type="AlphaFoldDB" id="A0A2D2DE73"/>
<dbReference type="GO" id="GO:0005524">
    <property type="term" value="F:ATP binding"/>
    <property type="evidence" value="ECO:0007669"/>
    <property type="project" value="UniProtKB-KW"/>
</dbReference>
<dbReference type="RefSeq" id="WP_099873090.1">
    <property type="nucleotide sequence ID" value="NZ_CP024608.1"/>
</dbReference>
<dbReference type="GO" id="GO:0016301">
    <property type="term" value="F:kinase activity"/>
    <property type="evidence" value="ECO:0007669"/>
    <property type="project" value="InterPro"/>
</dbReference>
<evidence type="ECO:0000313" key="4">
    <source>
        <dbReference type="EMBL" id="ATQ73290.1"/>
    </source>
</evidence>
<dbReference type="Proteomes" id="UP000229897">
    <property type="component" value="Chromosome"/>
</dbReference>
<reference evidence="4" key="1">
    <citation type="submission" date="2017-10" db="EMBL/GenBank/DDBJ databases">
        <title>Massilia psychrophilum sp. nov., a novel purple-pigmented bacterium isolated from Tianshan glacier, Xinjiang Municipality, China.</title>
        <authorList>
            <person name="Wang H."/>
        </authorList>
    </citation>
    <scope>NUCLEOTIDE SEQUENCE [LARGE SCALE GENOMIC DNA]</scope>
    <source>
        <strain evidence="4">B2</strain>
    </source>
</reference>